<feature type="transmembrane region" description="Helical" evidence="1">
    <location>
        <begin position="72"/>
        <end position="92"/>
    </location>
</feature>
<keyword evidence="1" id="KW-1133">Transmembrane helix</keyword>
<evidence type="ECO:0000313" key="2">
    <source>
        <dbReference type="EMBL" id="MBM6704086.1"/>
    </source>
</evidence>
<reference evidence="2 3" key="1">
    <citation type="journal article" date="2021" name="Sci. Rep.">
        <title>The distribution of antibiotic resistance genes in chicken gut microbiota commensals.</title>
        <authorList>
            <person name="Juricova H."/>
            <person name="Matiasovicova J."/>
            <person name="Kubasova T."/>
            <person name="Cejkova D."/>
            <person name="Rychlik I."/>
        </authorList>
    </citation>
    <scope>NUCLEOTIDE SEQUENCE [LARGE SCALE GENOMIC DNA]</scope>
    <source>
        <strain evidence="2 3">An829</strain>
    </source>
</reference>
<name>A0ABS2DRW4_9BURK</name>
<accession>A0ABS2DRW4</accession>
<feature type="transmembrane region" description="Helical" evidence="1">
    <location>
        <begin position="145"/>
        <end position="165"/>
    </location>
</feature>
<feature type="transmembrane region" description="Helical" evidence="1">
    <location>
        <begin position="422"/>
        <end position="443"/>
    </location>
</feature>
<protein>
    <recommendedName>
        <fullName evidence="4">Glycosyltransferase RgtA/B/C/D-like domain-containing protein</fullName>
    </recommendedName>
</protein>
<sequence length="595" mass="64801">MLSQLPTPAKMSQEAARKLPRYALHALLAVFILCGFWARDLWTLRDAASFGIAFTMAEGGARDWLLPNVAGAAVHAAGPLTGWISAIFIKLFGSLAGDVQSFRAASLFWFALSTAGIWYATLWLARRPEVQPVAFAFGGEASPSSYSRVIADCAVLLFVATFGIVTRQHEAIPETAFLALTSITFLSLVASLRRPYLGAFCSGLATGFAVLAYTLFAGIWLLAGAIVANAALRSFPGNRDRRILLLIAASILPFALWFAAAWSVAPQATEDWFFAWALSQSENFGLVSLSTLAWIGKNFVWYLCPIWPLALWGLYSWRWQLDRTALFLPLILTGTNIFAAIFSSSQSADAVLLGCIPSMASFAAFGLATLRRNRKDILDWFSVSVFSLGVLTLWTYWLAWLTNFAPKMARSIAMLAPGARPAFDTGFVAALCVTVIWFVFVSWRMTHRPVVAWRGPWLAAAGMTAAATVIFGLYHHAIDINRSYEPIAAEAAALLKEDGMREGDCVSGTKLPPGVRAVFSYYGHIPFAPDGNLSACRYRIERSHAGLLPAGMLGTPIARPHTDEVFYVLSIDAARRASPLEEAAQSADNVLDAIK</sequence>
<dbReference type="EMBL" id="JACJJC010000008">
    <property type="protein sequence ID" value="MBM6704086.1"/>
    <property type="molecule type" value="Genomic_DNA"/>
</dbReference>
<dbReference type="Proteomes" id="UP000715095">
    <property type="component" value="Unassembled WGS sequence"/>
</dbReference>
<keyword evidence="3" id="KW-1185">Reference proteome</keyword>
<gene>
    <name evidence="2" type="ORF">H6A60_06250</name>
</gene>
<feature type="transmembrane region" description="Helical" evidence="1">
    <location>
        <begin position="299"/>
        <end position="317"/>
    </location>
</feature>
<evidence type="ECO:0000313" key="3">
    <source>
        <dbReference type="Proteomes" id="UP000715095"/>
    </source>
</evidence>
<evidence type="ECO:0008006" key="4">
    <source>
        <dbReference type="Google" id="ProtNLM"/>
    </source>
</evidence>
<feature type="transmembrane region" description="Helical" evidence="1">
    <location>
        <begin position="243"/>
        <end position="265"/>
    </location>
</feature>
<feature type="transmembrane region" description="Helical" evidence="1">
    <location>
        <begin position="208"/>
        <end position="231"/>
    </location>
</feature>
<proteinExistence type="predicted"/>
<dbReference type="RefSeq" id="WP_205102561.1">
    <property type="nucleotide sequence ID" value="NZ_JACJJC010000008.1"/>
</dbReference>
<feature type="transmembrane region" description="Helical" evidence="1">
    <location>
        <begin position="455"/>
        <end position="474"/>
    </location>
</feature>
<feature type="transmembrane region" description="Helical" evidence="1">
    <location>
        <begin position="177"/>
        <end position="196"/>
    </location>
</feature>
<keyword evidence="1" id="KW-0812">Transmembrane</keyword>
<feature type="transmembrane region" description="Helical" evidence="1">
    <location>
        <begin position="324"/>
        <end position="344"/>
    </location>
</feature>
<feature type="transmembrane region" description="Helical" evidence="1">
    <location>
        <begin position="377"/>
        <end position="402"/>
    </location>
</feature>
<organism evidence="2 3">
    <name type="scientific">Sutterella massiliensis</name>
    <dbReference type="NCBI Taxonomy" id="1816689"/>
    <lineage>
        <taxon>Bacteria</taxon>
        <taxon>Pseudomonadati</taxon>
        <taxon>Pseudomonadota</taxon>
        <taxon>Betaproteobacteria</taxon>
        <taxon>Burkholderiales</taxon>
        <taxon>Sutterellaceae</taxon>
        <taxon>Sutterella</taxon>
    </lineage>
</organism>
<evidence type="ECO:0000256" key="1">
    <source>
        <dbReference type="SAM" id="Phobius"/>
    </source>
</evidence>
<keyword evidence="1" id="KW-0472">Membrane</keyword>
<comment type="caution">
    <text evidence="2">The sequence shown here is derived from an EMBL/GenBank/DDBJ whole genome shotgun (WGS) entry which is preliminary data.</text>
</comment>
<feature type="transmembrane region" description="Helical" evidence="1">
    <location>
        <begin position="350"/>
        <end position="370"/>
    </location>
</feature>
<feature type="transmembrane region" description="Helical" evidence="1">
    <location>
        <begin position="21"/>
        <end position="38"/>
    </location>
</feature>
<feature type="transmembrane region" description="Helical" evidence="1">
    <location>
        <begin position="104"/>
        <end position="125"/>
    </location>
</feature>